<dbReference type="SUPFAM" id="SSF50494">
    <property type="entry name" value="Trypsin-like serine proteases"/>
    <property type="match status" value="1"/>
</dbReference>
<feature type="chain" id="PRO_5029817879" description="Peptidase S1 domain-containing protein" evidence="2">
    <location>
        <begin position="28"/>
        <end position="403"/>
    </location>
</feature>
<dbReference type="Proteomes" id="UP000007110">
    <property type="component" value="Unassembled WGS sequence"/>
</dbReference>
<evidence type="ECO:0000259" key="3">
    <source>
        <dbReference type="Pfam" id="PF00089"/>
    </source>
</evidence>
<reference evidence="5" key="1">
    <citation type="submission" date="2015-02" db="EMBL/GenBank/DDBJ databases">
        <title>Genome sequencing for Strongylocentrotus purpuratus.</title>
        <authorList>
            <person name="Murali S."/>
            <person name="Liu Y."/>
            <person name="Vee V."/>
            <person name="English A."/>
            <person name="Wang M."/>
            <person name="Skinner E."/>
            <person name="Han Y."/>
            <person name="Muzny D.M."/>
            <person name="Worley K.C."/>
            <person name="Gibbs R.A."/>
        </authorList>
    </citation>
    <scope>NUCLEOTIDE SEQUENCE</scope>
</reference>
<proteinExistence type="predicted"/>
<dbReference type="RefSeq" id="XP_003725747.2">
    <property type="nucleotide sequence ID" value="XM_003725699.3"/>
</dbReference>
<feature type="signal peptide" evidence="2">
    <location>
        <begin position="1"/>
        <end position="27"/>
    </location>
</feature>
<protein>
    <recommendedName>
        <fullName evidence="3">Peptidase S1 domain-containing protein</fullName>
    </recommendedName>
</protein>
<dbReference type="InterPro" id="IPR050966">
    <property type="entry name" value="Glutamyl_endopeptidase"/>
</dbReference>
<dbReference type="PANTHER" id="PTHR15462:SF8">
    <property type="entry name" value="SERINE PROTEASE"/>
    <property type="match status" value="1"/>
</dbReference>
<name>A0A7M7GKH2_STRPU</name>
<dbReference type="InterPro" id="IPR001254">
    <property type="entry name" value="Trypsin_dom"/>
</dbReference>
<dbReference type="GO" id="GO:0006508">
    <property type="term" value="P:proteolysis"/>
    <property type="evidence" value="ECO:0007669"/>
    <property type="project" value="InterPro"/>
</dbReference>
<keyword evidence="5" id="KW-1185">Reference proteome</keyword>
<dbReference type="KEGG" id="spu:578730"/>
<keyword evidence="1 2" id="KW-0732">Signal</keyword>
<dbReference type="EnsemblMetazoa" id="XM_003725699">
    <property type="protein sequence ID" value="XP_003725747"/>
    <property type="gene ID" value="LOC578730"/>
</dbReference>
<dbReference type="GeneID" id="578730"/>
<dbReference type="InterPro" id="IPR009003">
    <property type="entry name" value="Peptidase_S1_PA"/>
</dbReference>
<dbReference type="Gene3D" id="2.40.10.10">
    <property type="entry name" value="Trypsin-like serine proteases"/>
    <property type="match status" value="2"/>
</dbReference>
<evidence type="ECO:0000256" key="1">
    <source>
        <dbReference type="ARBA" id="ARBA00022729"/>
    </source>
</evidence>
<dbReference type="InterPro" id="IPR043504">
    <property type="entry name" value="Peptidase_S1_PA_chymotrypsin"/>
</dbReference>
<reference evidence="4" key="2">
    <citation type="submission" date="2021-01" db="UniProtKB">
        <authorList>
            <consortium name="EnsemblMetazoa"/>
        </authorList>
    </citation>
    <scope>IDENTIFICATION</scope>
</reference>
<organism evidence="4 5">
    <name type="scientific">Strongylocentrotus purpuratus</name>
    <name type="common">Purple sea urchin</name>
    <dbReference type="NCBI Taxonomy" id="7668"/>
    <lineage>
        <taxon>Eukaryota</taxon>
        <taxon>Metazoa</taxon>
        <taxon>Echinodermata</taxon>
        <taxon>Eleutherozoa</taxon>
        <taxon>Echinozoa</taxon>
        <taxon>Echinoidea</taxon>
        <taxon>Euechinoidea</taxon>
        <taxon>Echinacea</taxon>
        <taxon>Camarodonta</taxon>
        <taxon>Echinidea</taxon>
        <taxon>Strongylocentrotidae</taxon>
        <taxon>Strongylocentrotus</taxon>
    </lineage>
</organism>
<dbReference type="InParanoid" id="A0A7M7GKH2"/>
<dbReference type="OMA" id="MEQDFMW"/>
<evidence type="ECO:0000313" key="4">
    <source>
        <dbReference type="EnsemblMetazoa" id="XP_003725747"/>
    </source>
</evidence>
<evidence type="ECO:0000256" key="2">
    <source>
        <dbReference type="SAM" id="SignalP"/>
    </source>
</evidence>
<dbReference type="GO" id="GO:0004252">
    <property type="term" value="F:serine-type endopeptidase activity"/>
    <property type="evidence" value="ECO:0007669"/>
    <property type="project" value="InterPro"/>
</dbReference>
<evidence type="ECO:0000313" key="5">
    <source>
        <dbReference type="Proteomes" id="UP000007110"/>
    </source>
</evidence>
<dbReference type="PANTHER" id="PTHR15462">
    <property type="entry name" value="SERINE PROTEASE"/>
    <property type="match status" value="1"/>
</dbReference>
<dbReference type="Pfam" id="PF00089">
    <property type="entry name" value="Trypsin"/>
    <property type="match status" value="1"/>
</dbReference>
<dbReference type="AlphaFoldDB" id="A0A7M7GKH2"/>
<feature type="domain" description="Peptidase S1" evidence="3">
    <location>
        <begin position="155"/>
        <end position="264"/>
    </location>
</feature>
<sequence>MYRPTLLKMLLGICLVVMATSLTSVSAERVPEWNTWQQLRLPKMHTEQGSEMDTLSQTAKIFHELKAGKSLKFGDEHLNLESIEKSLSFEQTSAQNLSDILRTKVSVDDAWDLLNFKLFPGDSSASMDPGPPRRKRHIFGTDTRYQITKDFRKIFPFSAVAQLSTGCSGVLIGPRHVLTAAECIHNGKRYRGNAKNLRVGLVHPGNLTTPRRAPSRGSKQDASLKWYEVEQLYIPDGWVSPNYMEQRDSFNYAVLKLAENHNLNCMEVGVSSSHNTNRMQRIHFSSFDDYEYNDNPVLAYRHCFIEHVSETENYLYEKCDSTKSSVGAGIYLRLWDMENWQWSRRVMAVKTSEMVRMRIRGRIVRTGRDVRLTLLNFGQICYWVMGDFEACSRGRIEDACLMP</sequence>
<dbReference type="OrthoDB" id="10037376at2759"/>
<accession>A0A7M7GKH2</accession>